<dbReference type="PANTHER" id="PTHR47618">
    <property type="entry name" value="BIFUNCTIONAL OLIGORIBONUCLEASE AND PAP PHOSPHATASE NRNA"/>
    <property type="match status" value="1"/>
</dbReference>
<dbReference type="Pfam" id="PF02272">
    <property type="entry name" value="DHHA1"/>
    <property type="match status" value="1"/>
</dbReference>
<sequence length="318" mass="36414">MKKGSITEAINAIKQFDKIVIFHHVRPDGDCLGAQQGLFHLIKANFKDKEVKCVGNNNNLFSFINMTFTNQIDESFLKEALAIVVDANYKNRIELRELLDKNLFKAVLRIDHHPNEDDLNTSFNFVEESYVACCEQIVEMATVAKWTIPPVAATLLYIGIYTDSNRFLYSNTSYRTLYLAAILYKAKADIRIVHDHLNHTSLADLKFKKYVYNHFKTQGQVIYFICTKKIQKRLRMTADQCARVNLLSNIADYKIWLFFIEQANNEIRIELRSNGINVRDIAIKYGGGGHNNASGAIITNKKQISDVVSDCVKKIVYN</sequence>
<dbReference type="InterPro" id="IPR001667">
    <property type="entry name" value="DDH_dom"/>
</dbReference>
<organism evidence="3 4">
    <name type="scientific">Mycoplasmoides genitalium M6320</name>
    <dbReference type="NCBI Taxonomy" id="662945"/>
    <lineage>
        <taxon>Bacteria</taxon>
        <taxon>Bacillati</taxon>
        <taxon>Mycoplasmatota</taxon>
        <taxon>Mycoplasmoidales</taxon>
        <taxon>Mycoplasmoidaceae</taxon>
        <taxon>Mycoplasmoides</taxon>
    </lineage>
</organism>
<dbReference type="RefSeq" id="WP_014894203.1">
    <property type="nucleotide sequence ID" value="NC_018497.1"/>
</dbReference>
<dbReference type="Gene3D" id="3.90.1640.10">
    <property type="entry name" value="inorganic pyrophosphatase (n-terminal core)"/>
    <property type="match status" value="1"/>
</dbReference>
<dbReference type="KEGG" id="mgx:CM1_01115"/>
<name>A0ABC7ZIW3_MYCGT</name>
<evidence type="ECO:0000259" key="2">
    <source>
        <dbReference type="Pfam" id="PF02272"/>
    </source>
</evidence>
<accession>A0ABC7ZIW3</accession>
<gene>
    <name evidence="3" type="ORF">CM1_01115</name>
</gene>
<reference evidence="3 4" key="1">
    <citation type="journal article" date="2012" name="J. Bacteriol.">
        <title>Draft Genome Sequences of Four Axenic Mycoplasma genitalium Strains Isolated from Denmark, Japan, and Australia.</title>
        <authorList>
            <person name="McGowin C.L."/>
            <person name="Ma L."/>
            <person name="Jensen J.S."/>
            <person name="Mancuso M.M."/>
            <person name="Hamasuna R."/>
            <person name="Adegboye D."/>
            <person name="Martin D.H."/>
        </authorList>
    </citation>
    <scope>NUCLEOTIDE SEQUENCE [LARGE SCALE GENOMIC DNA]</scope>
    <source>
        <strain evidence="3 4">M6320</strain>
    </source>
</reference>
<protein>
    <submittedName>
        <fullName evidence="3">DHH family phosphoesterase</fullName>
    </submittedName>
</protein>
<feature type="domain" description="DHHA1" evidence="2">
    <location>
        <begin position="233"/>
        <end position="309"/>
    </location>
</feature>
<dbReference type="Gene3D" id="3.10.310.30">
    <property type="match status" value="1"/>
</dbReference>
<feature type="domain" description="DDH" evidence="1">
    <location>
        <begin position="18"/>
        <end position="160"/>
    </location>
</feature>
<evidence type="ECO:0000313" key="3">
    <source>
        <dbReference type="EMBL" id="AFQ04009.1"/>
    </source>
</evidence>
<proteinExistence type="predicted"/>
<dbReference type="InterPro" id="IPR038763">
    <property type="entry name" value="DHH_sf"/>
</dbReference>
<dbReference type="AlphaFoldDB" id="A0ABC7ZIW3"/>
<dbReference type="SUPFAM" id="SSF64182">
    <property type="entry name" value="DHH phosphoesterases"/>
    <property type="match status" value="1"/>
</dbReference>
<dbReference type="EMBL" id="CP003772">
    <property type="protein sequence ID" value="AFQ04009.1"/>
    <property type="molecule type" value="Genomic_DNA"/>
</dbReference>
<evidence type="ECO:0000259" key="1">
    <source>
        <dbReference type="Pfam" id="PF01368"/>
    </source>
</evidence>
<dbReference type="InterPro" id="IPR051319">
    <property type="entry name" value="Oligoribo/pAp-PDE_c-di-AMP_PDE"/>
</dbReference>
<dbReference type="Proteomes" id="UP000005254">
    <property type="component" value="Chromosome"/>
</dbReference>
<dbReference type="PANTHER" id="PTHR47618:SF1">
    <property type="entry name" value="BIFUNCTIONAL OLIGORIBONUCLEASE AND PAP PHOSPHATASE NRNA"/>
    <property type="match status" value="1"/>
</dbReference>
<dbReference type="Pfam" id="PF01368">
    <property type="entry name" value="DHH"/>
    <property type="match status" value="1"/>
</dbReference>
<evidence type="ECO:0000313" key="4">
    <source>
        <dbReference type="Proteomes" id="UP000005254"/>
    </source>
</evidence>
<dbReference type="InterPro" id="IPR003156">
    <property type="entry name" value="DHHA1_dom"/>
</dbReference>